<sequence>PSLSTYLGFPDENTVSYDNFLPIGTQSITVSADLHSYIGISMNGVLLGSGYTGNSGNIEIELNDVDIPGIANIVITGQNKQPYFGDIVVAAPEGPYLTMNAYTSEVEYDSYSQISIDVENVGTDPADNLVITLSTDDQYVTVTDGTETISLAAGATVTVNGFSAHISANIPNDHDIVFDVSLVSGSYSWDYSFNTTAMAPEINLLSVSGDLQPGSTTSVVISMINEGGVALNYPEVSLNAGQYLTVSNVNFSGSVYQWPNEDGEGMTGNIQQLTT</sequence>
<proteinExistence type="predicted"/>
<accession>A0A382WQW3</accession>
<name>A0A382WQW3_9ZZZZ</name>
<feature type="non-terminal residue" evidence="1">
    <location>
        <position position="275"/>
    </location>
</feature>
<dbReference type="EMBL" id="UINC01161666">
    <property type="protein sequence ID" value="SVD60990.1"/>
    <property type="molecule type" value="Genomic_DNA"/>
</dbReference>
<reference evidence="1" key="1">
    <citation type="submission" date="2018-05" db="EMBL/GenBank/DDBJ databases">
        <authorList>
            <person name="Lanie J.A."/>
            <person name="Ng W.-L."/>
            <person name="Kazmierczak K.M."/>
            <person name="Andrzejewski T.M."/>
            <person name="Davidsen T.M."/>
            <person name="Wayne K.J."/>
            <person name="Tettelin H."/>
            <person name="Glass J.I."/>
            <person name="Rusch D."/>
            <person name="Podicherti R."/>
            <person name="Tsui H.-C.T."/>
            <person name="Winkler M.E."/>
        </authorList>
    </citation>
    <scope>NUCLEOTIDE SEQUENCE</scope>
</reference>
<feature type="non-terminal residue" evidence="1">
    <location>
        <position position="1"/>
    </location>
</feature>
<dbReference type="InterPro" id="IPR013783">
    <property type="entry name" value="Ig-like_fold"/>
</dbReference>
<dbReference type="GO" id="GO:0008233">
    <property type="term" value="F:peptidase activity"/>
    <property type="evidence" value="ECO:0007669"/>
    <property type="project" value="InterPro"/>
</dbReference>
<protein>
    <submittedName>
        <fullName evidence="1">Uncharacterized protein</fullName>
    </submittedName>
</protein>
<gene>
    <name evidence="1" type="ORF">METZ01_LOCUS413844</name>
</gene>
<dbReference type="GO" id="GO:0006508">
    <property type="term" value="P:proteolysis"/>
    <property type="evidence" value="ECO:0007669"/>
    <property type="project" value="InterPro"/>
</dbReference>
<dbReference type="AlphaFoldDB" id="A0A382WQW3"/>
<dbReference type="Gene3D" id="2.60.40.10">
    <property type="entry name" value="Immunoglobulins"/>
    <property type="match status" value="2"/>
</dbReference>
<organism evidence="1">
    <name type="scientific">marine metagenome</name>
    <dbReference type="NCBI Taxonomy" id="408172"/>
    <lineage>
        <taxon>unclassified sequences</taxon>
        <taxon>metagenomes</taxon>
        <taxon>ecological metagenomes</taxon>
    </lineage>
</organism>
<evidence type="ECO:0000313" key="1">
    <source>
        <dbReference type="EMBL" id="SVD60990.1"/>
    </source>
</evidence>